<dbReference type="EMBL" id="CAJNDS010001702">
    <property type="protein sequence ID" value="CAE7273634.1"/>
    <property type="molecule type" value="Genomic_DNA"/>
</dbReference>
<keyword evidence="2" id="KW-1185">Reference proteome</keyword>
<comment type="caution">
    <text evidence="1">The sequence shown here is derived from an EMBL/GenBank/DDBJ whole genome shotgun (WGS) entry which is preliminary data.</text>
</comment>
<reference evidence="1" key="1">
    <citation type="submission" date="2021-02" db="EMBL/GenBank/DDBJ databases">
        <authorList>
            <person name="Dougan E. K."/>
            <person name="Rhodes N."/>
            <person name="Thang M."/>
            <person name="Chan C."/>
        </authorList>
    </citation>
    <scope>NUCLEOTIDE SEQUENCE</scope>
</reference>
<gene>
    <name evidence="1" type="ORF">SNAT2548_LOCUS14521</name>
</gene>
<dbReference type="Proteomes" id="UP000604046">
    <property type="component" value="Unassembled WGS sequence"/>
</dbReference>
<accession>A0A812MLE0</accession>
<name>A0A812MLE0_9DINO</name>
<proteinExistence type="predicted"/>
<dbReference type="AlphaFoldDB" id="A0A812MLE0"/>
<protein>
    <submittedName>
        <fullName evidence="1">Uncharacterized protein</fullName>
    </submittedName>
</protein>
<evidence type="ECO:0000313" key="1">
    <source>
        <dbReference type="EMBL" id="CAE7273634.1"/>
    </source>
</evidence>
<evidence type="ECO:0000313" key="2">
    <source>
        <dbReference type="Proteomes" id="UP000604046"/>
    </source>
</evidence>
<sequence length="337" mass="37922">MSRSSPTQIIQLRPTHASLKQMKSNVLLIQLLKGLELSLEIRFPGLTPFSQEFRRSTYRSLQDLNIASSINTNAQGLKCTDIAPESIPGKKIKGAITEIVSQTVFLRKTKLLPKQPQHFVDSSSTKPIIRVFRGKENVTPNICLSLLNQSLSGKTEQRHHHGAPLLTTRTSSHLAIINQIGRSPVAPLSESSRRRSVPPTFVQKNFRKNFIKSVLNILLQENTRCISPTTTNPISRGVHQSFSSPGDTNCHLMWQQPITDCGCIKSEGALEYKLAEYVSHDNGPGVLSQRNGFALFIHFTDAHKSAPSQPWLQRSRDICIDEDLQELLKNWEKRRFK</sequence>
<organism evidence="1 2">
    <name type="scientific">Symbiodinium natans</name>
    <dbReference type="NCBI Taxonomy" id="878477"/>
    <lineage>
        <taxon>Eukaryota</taxon>
        <taxon>Sar</taxon>
        <taxon>Alveolata</taxon>
        <taxon>Dinophyceae</taxon>
        <taxon>Suessiales</taxon>
        <taxon>Symbiodiniaceae</taxon>
        <taxon>Symbiodinium</taxon>
    </lineage>
</organism>